<feature type="domain" description="Uracil-DNA glycosylase-like" evidence="1">
    <location>
        <begin position="27"/>
        <end position="184"/>
    </location>
</feature>
<dbReference type="Proteomes" id="UP000255264">
    <property type="component" value="Unassembled WGS sequence"/>
</dbReference>
<dbReference type="PANTHER" id="PTHR42160:SF1">
    <property type="entry name" value="URACIL-DNA GLYCOSYLASE SUPERFAMILY PROTEIN"/>
    <property type="match status" value="1"/>
</dbReference>
<sequence>MSDISQINQAIMADPQNQTYTAQGIAPLFAAPTTARINIVGQAPGLKAEQSRLYWNDLSGDRLREWLGIDRECFYHSGLFAIIPMDFYYPGKGKSGDLPPRKGFAEKWHPQILANLPNIELTILIGQYAQKYYLPDNKLNVTETVRHYREFAPQFLPLVHPSPRNQIWQAKNPWFKQEVVPYLQQRVNAILDR</sequence>
<dbReference type="InterPro" id="IPR036895">
    <property type="entry name" value="Uracil-DNA_glycosylase-like_sf"/>
</dbReference>
<evidence type="ECO:0000313" key="3">
    <source>
        <dbReference type="Proteomes" id="UP000255264"/>
    </source>
</evidence>
<gene>
    <name evidence="2" type="ORF">NCTC13335_01523</name>
</gene>
<keyword evidence="3" id="KW-1185">Reference proteome</keyword>
<dbReference type="OrthoDB" id="9789139at2"/>
<dbReference type="RefSeq" id="WP_115003302.1">
    <property type="nucleotide sequence ID" value="NZ_UGHS01000004.1"/>
</dbReference>
<evidence type="ECO:0000259" key="1">
    <source>
        <dbReference type="SMART" id="SM00986"/>
    </source>
</evidence>
<evidence type="ECO:0000313" key="2">
    <source>
        <dbReference type="EMBL" id="STO93638.1"/>
    </source>
</evidence>
<dbReference type="EMBL" id="UGHS01000004">
    <property type="protein sequence ID" value="STO93638.1"/>
    <property type="molecule type" value="Genomic_DNA"/>
</dbReference>
<organism evidence="2 3">
    <name type="scientific">Haemophilus pittmaniae</name>
    <dbReference type="NCBI Taxonomy" id="249188"/>
    <lineage>
        <taxon>Bacteria</taxon>
        <taxon>Pseudomonadati</taxon>
        <taxon>Pseudomonadota</taxon>
        <taxon>Gammaproteobacteria</taxon>
        <taxon>Pasteurellales</taxon>
        <taxon>Pasteurellaceae</taxon>
        <taxon>Haemophilus</taxon>
    </lineage>
</organism>
<dbReference type="Gene3D" id="3.40.470.10">
    <property type="entry name" value="Uracil-DNA glycosylase-like domain"/>
    <property type="match status" value="1"/>
</dbReference>
<name>A0A377J074_9PAST</name>
<reference evidence="2 3" key="1">
    <citation type="submission" date="2018-06" db="EMBL/GenBank/DDBJ databases">
        <authorList>
            <consortium name="Pathogen Informatics"/>
            <person name="Doyle S."/>
        </authorList>
    </citation>
    <scope>NUCLEOTIDE SEQUENCE [LARGE SCALE GENOMIC DNA]</scope>
    <source>
        <strain evidence="2 3">NCTC13335</strain>
    </source>
</reference>
<proteinExistence type="predicted"/>
<dbReference type="CDD" id="cd10033">
    <property type="entry name" value="UDG_like"/>
    <property type="match status" value="1"/>
</dbReference>
<dbReference type="InterPro" id="IPR047124">
    <property type="entry name" value="HI_0220.2"/>
</dbReference>
<protein>
    <submittedName>
        <fullName evidence="2">Uracil-DNA glycosylase</fullName>
    </submittedName>
</protein>
<dbReference type="PANTHER" id="PTHR42160">
    <property type="entry name" value="URACIL-DNA GLYCOSYLASE SUPERFAMILY PROTEIN"/>
    <property type="match status" value="1"/>
</dbReference>
<dbReference type="InterPro" id="IPR005122">
    <property type="entry name" value="Uracil-DNA_glycosylase-like"/>
</dbReference>
<dbReference type="SMART" id="SM00986">
    <property type="entry name" value="UDG"/>
    <property type="match status" value="1"/>
</dbReference>
<dbReference type="Pfam" id="PF03167">
    <property type="entry name" value="UDG"/>
    <property type="match status" value="1"/>
</dbReference>
<accession>A0A377J074</accession>
<dbReference type="SMART" id="SM00987">
    <property type="entry name" value="UreE_C"/>
    <property type="match status" value="1"/>
</dbReference>
<dbReference type="AlphaFoldDB" id="A0A377J074"/>
<dbReference type="SUPFAM" id="SSF52141">
    <property type="entry name" value="Uracil-DNA glycosylase-like"/>
    <property type="match status" value="1"/>
</dbReference>